<dbReference type="RefSeq" id="WP_130528666.1">
    <property type="nucleotide sequence ID" value="NZ_SHMD01000001.1"/>
</dbReference>
<accession>A0ABY1WCS9</accession>
<sequence length="121" mass="13296">MSLESDLKTLLGTLAEGRFYPDVPPDAPTFPLITYQQIGGQSLWLTERVMPGHKNARVQFNVWAATRVEANAIAAQIEALLCAARVVFPAVEPLGALTALYESAIKKYGTRQDFGIWYPAT</sequence>
<gene>
    <name evidence="1" type="ORF">EA658_09770</name>
</gene>
<dbReference type="Pfam" id="PF11367">
    <property type="entry name" value="Tail_completion_gp17"/>
    <property type="match status" value="1"/>
</dbReference>
<name>A0ABY1WCS9_9GAMM</name>
<protein>
    <submittedName>
        <fullName evidence="1">DUF3168 domain-containing protein</fullName>
    </submittedName>
</protein>
<reference evidence="1 2" key="1">
    <citation type="submission" date="2019-02" db="EMBL/GenBank/DDBJ databases">
        <title>WGS of Pseudoxanthomonas species novum from clinical isolates.</title>
        <authorList>
            <person name="Bernier A.-M."/>
            <person name="Bernard K."/>
            <person name="Vachon A."/>
        </authorList>
    </citation>
    <scope>NUCLEOTIDE SEQUENCE [LARGE SCALE GENOMIC DNA]</scope>
    <source>
        <strain evidence="2">NML 170316</strain>
    </source>
</reference>
<dbReference type="InterPro" id="IPR021508">
    <property type="entry name" value="Gp17-like"/>
</dbReference>
<evidence type="ECO:0000313" key="2">
    <source>
        <dbReference type="Proteomes" id="UP000293089"/>
    </source>
</evidence>
<evidence type="ECO:0000313" key="1">
    <source>
        <dbReference type="EMBL" id="TAA19158.1"/>
    </source>
</evidence>
<keyword evidence="2" id="KW-1185">Reference proteome</keyword>
<comment type="caution">
    <text evidence="1">The sequence shown here is derived from an EMBL/GenBank/DDBJ whole genome shotgun (WGS) entry which is preliminary data.</text>
</comment>
<dbReference type="EMBL" id="SHME01000003">
    <property type="protein sequence ID" value="TAA19158.1"/>
    <property type="molecule type" value="Genomic_DNA"/>
</dbReference>
<dbReference type="Proteomes" id="UP000293089">
    <property type="component" value="Unassembled WGS sequence"/>
</dbReference>
<proteinExistence type="predicted"/>
<organism evidence="1 2">
    <name type="scientific">Pseudoxanthomonas winnipegensis</name>
    <dbReference type="NCBI Taxonomy" id="2480810"/>
    <lineage>
        <taxon>Bacteria</taxon>
        <taxon>Pseudomonadati</taxon>
        <taxon>Pseudomonadota</taxon>
        <taxon>Gammaproteobacteria</taxon>
        <taxon>Lysobacterales</taxon>
        <taxon>Lysobacteraceae</taxon>
        <taxon>Pseudoxanthomonas</taxon>
    </lineage>
</organism>